<sequence>MKDNKEILVVEDSMVQRELLRRSLMRAGYEVLAAKNGVEGLTLTKSRQPALIISDIAMPEMDGYEMCFRIKTDEELKHIPVILLTALSDTKEIIRGLQSEADYYITKPYDEVYVLQSIDTILNTPGATSDTASQDKLEISLMGEVYEIKSKPKHILNLLLSTYENAVRKNRELLKAQIELETLNEELEDKVKLRTKELRHSEESYRVLFENTFSGFYRFDTEGRLLSMNPAFISMLGFSSQEDLLSVNADLPALYIKRVDYDRFFSALVGQSSTKDSISRLRKKDGGELIIEQNIRIVKDDDGKPLYYEGFVNDVTECKQAEEQLIKLSSAIVQSPVAVVITDLKGRIDFVNPKFVTMTGYTRDEVMGKTPNMLQSGSTPRAIYVDLWKSITAGNTWHGELLNKRKNNTFYWNNITISPIRDAEGNITHYLSVNEDITERKEIEEALKKAKEASEVANKAKSEFLANITHEIRTPMNAIIGMTEFVLDTELKKQQRDYLDLVLTSANSLLTILNSILDFSKIEAGKLDIESIAFDIYPLVENIFDTLSMQAHKKGIELYCRIKPNVPTRLIGDPARLSQVIINIVGNAIKFTEEGEVAAIVNIEPDSLDGNTIMLHFSVSDTGIGIQQDKIDYIFSTFSQADGSTTRKYGGTGLGLTISRQLVSLMGGDIWVESKEGSGSTFHFTVMVRLKDINELNRTMPELDLGGKKLLTICTYATSCTIIKEMLSDFGADIKKIKEPGEALEELGRARDGGSPYDIVFVDVRIAETGGFKVAEQITQDPTLARFVVIILNSNYRTGDMERCAQIGLAGYIIKPIKYKDVISTVQRLLNHPAAAGVPLLMPSKPEPSKAEVVKESTVEVRILLVEDNATNRLLASEVLKKQGYTVTEAIDGAKAVEMLKNTHFDIILMDVHMPVMDGFEATKIIKASPTTHSIPIIAMTAYAMKGDRERCLAAGMDDYITKPIRANDLIEIIKRYGPEESLSETTQIPITDDIKLLARQAMQKHKEIIETKEDDNLTVFFKKASLQIYTVKEAFDTQDNDAIERLVSKLKKETEKAGLTQLQPSAFRVLLAIRKGDINTALKHFQAFEDAFNKLTENRILSGDMAL</sequence>
<evidence type="ECO:0000256" key="8">
    <source>
        <dbReference type="ARBA" id="ARBA00022741"/>
    </source>
</evidence>
<evidence type="ECO:0000256" key="5">
    <source>
        <dbReference type="ARBA" id="ARBA00022553"/>
    </source>
</evidence>
<evidence type="ECO:0000259" key="20">
    <source>
        <dbReference type="PROSITE" id="PS50112"/>
    </source>
</evidence>
<evidence type="ECO:0000256" key="4">
    <source>
        <dbReference type="ARBA" id="ARBA00022475"/>
    </source>
</evidence>
<accession>A0A0F3GQN9</accession>
<keyword evidence="6" id="KW-0808">Transferase</keyword>
<dbReference type="InterPro" id="IPR003594">
    <property type="entry name" value="HATPase_dom"/>
</dbReference>
<dbReference type="PROSITE" id="PS50109">
    <property type="entry name" value="HIS_KIN"/>
    <property type="match status" value="1"/>
</dbReference>
<dbReference type="InterPro" id="IPR001610">
    <property type="entry name" value="PAC"/>
</dbReference>
<feature type="domain" description="PAS" evidence="20">
    <location>
        <begin position="201"/>
        <end position="242"/>
    </location>
</feature>
<dbReference type="GO" id="GO:0005886">
    <property type="term" value="C:plasma membrane"/>
    <property type="evidence" value="ECO:0007669"/>
    <property type="project" value="UniProtKB-SubCell"/>
</dbReference>
<dbReference type="SMART" id="SM00387">
    <property type="entry name" value="HATPase_c"/>
    <property type="match status" value="1"/>
</dbReference>
<feature type="modified residue" description="4-aspartylphosphate" evidence="16">
    <location>
        <position position="55"/>
    </location>
</feature>
<keyword evidence="13" id="KW-0472">Membrane</keyword>
<evidence type="ECO:0000259" key="19">
    <source>
        <dbReference type="PROSITE" id="PS50110"/>
    </source>
</evidence>
<feature type="domain" description="PAC" evidence="21">
    <location>
        <begin position="275"/>
        <end position="327"/>
    </location>
</feature>
<evidence type="ECO:0000256" key="17">
    <source>
        <dbReference type="SAM" id="Coils"/>
    </source>
</evidence>
<comment type="subcellular location">
    <subcellularLocation>
        <location evidence="2">Cell membrane</location>
        <topology evidence="2">Multi-pass membrane protein</topology>
    </subcellularLocation>
</comment>
<feature type="domain" description="Response regulatory" evidence="19">
    <location>
        <begin position="6"/>
        <end position="122"/>
    </location>
</feature>
<dbReference type="SUPFAM" id="SSF55874">
    <property type="entry name" value="ATPase domain of HSP90 chaperone/DNA topoisomerase II/histidine kinase"/>
    <property type="match status" value="1"/>
</dbReference>
<evidence type="ECO:0000256" key="2">
    <source>
        <dbReference type="ARBA" id="ARBA00004651"/>
    </source>
</evidence>
<dbReference type="Gene3D" id="3.30.450.20">
    <property type="entry name" value="PAS domain"/>
    <property type="match status" value="2"/>
</dbReference>
<keyword evidence="5 16" id="KW-0597">Phosphoprotein</keyword>
<evidence type="ECO:0000313" key="22">
    <source>
        <dbReference type="EMBL" id="KJU84274.1"/>
    </source>
</evidence>
<keyword evidence="23" id="KW-1185">Reference proteome</keyword>
<keyword evidence="8" id="KW-0547">Nucleotide-binding</keyword>
<name>A0A0F3GQN9_9BACT</name>
<evidence type="ECO:0000256" key="10">
    <source>
        <dbReference type="ARBA" id="ARBA00022840"/>
    </source>
</evidence>
<keyword evidence="17" id="KW-0175">Coiled coil</keyword>
<dbReference type="CDD" id="cd17546">
    <property type="entry name" value="REC_hyHK_CKI1_RcsC-like"/>
    <property type="match status" value="1"/>
</dbReference>
<evidence type="ECO:0000259" key="21">
    <source>
        <dbReference type="PROSITE" id="PS50113"/>
    </source>
</evidence>
<dbReference type="Gene3D" id="1.10.287.130">
    <property type="match status" value="1"/>
</dbReference>
<keyword evidence="11" id="KW-1133">Transmembrane helix</keyword>
<evidence type="ECO:0000256" key="9">
    <source>
        <dbReference type="ARBA" id="ARBA00022777"/>
    </source>
</evidence>
<dbReference type="SUPFAM" id="SSF47226">
    <property type="entry name" value="Histidine-containing phosphotransfer domain, HPT domain"/>
    <property type="match status" value="1"/>
</dbReference>
<feature type="domain" description="Response regulatory" evidence="19">
    <location>
        <begin position="709"/>
        <end position="830"/>
    </location>
</feature>
<comment type="caution">
    <text evidence="22">The sequence shown here is derived from an EMBL/GenBank/DDBJ whole genome shotgun (WGS) entry which is preliminary data.</text>
</comment>
<dbReference type="InterPro" id="IPR000014">
    <property type="entry name" value="PAS"/>
</dbReference>
<dbReference type="SUPFAM" id="SSF47384">
    <property type="entry name" value="Homodimeric domain of signal transducing histidine kinase"/>
    <property type="match status" value="1"/>
</dbReference>
<evidence type="ECO:0000256" key="13">
    <source>
        <dbReference type="ARBA" id="ARBA00023136"/>
    </source>
</evidence>
<dbReference type="InterPro" id="IPR004358">
    <property type="entry name" value="Sig_transdc_His_kin-like_C"/>
</dbReference>
<comment type="subunit">
    <text evidence="14">At low DSF concentrations, interacts with RpfF.</text>
</comment>
<keyword evidence="12" id="KW-0902">Two-component regulatory system</keyword>
<dbReference type="SMART" id="SM00388">
    <property type="entry name" value="HisKA"/>
    <property type="match status" value="1"/>
</dbReference>
<dbReference type="Pfam" id="PF02518">
    <property type="entry name" value="HATPase_c"/>
    <property type="match status" value="1"/>
</dbReference>
<dbReference type="PROSITE" id="PS50110">
    <property type="entry name" value="RESPONSE_REGULATORY"/>
    <property type="match status" value="3"/>
</dbReference>
<dbReference type="EC" id="2.7.13.3" evidence="3"/>
<proteinExistence type="predicted"/>
<dbReference type="InterPro" id="IPR003661">
    <property type="entry name" value="HisK_dim/P_dom"/>
</dbReference>
<dbReference type="InterPro" id="IPR011006">
    <property type="entry name" value="CheY-like_superfamily"/>
</dbReference>
<keyword evidence="4" id="KW-1003">Cell membrane</keyword>
<evidence type="ECO:0000256" key="7">
    <source>
        <dbReference type="ARBA" id="ARBA00022692"/>
    </source>
</evidence>
<dbReference type="PANTHER" id="PTHR45339:SF1">
    <property type="entry name" value="HYBRID SIGNAL TRANSDUCTION HISTIDINE KINASE J"/>
    <property type="match status" value="1"/>
</dbReference>
<organism evidence="22 23">
    <name type="scientific">Candidatus Magnetobacterium bavaricum</name>
    <dbReference type="NCBI Taxonomy" id="29290"/>
    <lineage>
        <taxon>Bacteria</taxon>
        <taxon>Pseudomonadati</taxon>
        <taxon>Nitrospirota</taxon>
        <taxon>Thermodesulfovibrionia</taxon>
        <taxon>Thermodesulfovibrionales</taxon>
        <taxon>Candidatus Magnetobacteriaceae</taxon>
        <taxon>Candidatus Magnetobacterium</taxon>
    </lineage>
</organism>
<evidence type="ECO:0000256" key="3">
    <source>
        <dbReference type="ARBA" id="ARBA00012438"/>
    </source>
</evidence>
<feature type="coiled-coil region" evidence="17">
    <location>
        <begin position="166"/>
        <end position="204"/>
    </location>
</feature>
<dbReference type="InterPro" id="IPR036641">
    <property type="entry name" value="HPT_dom_sf"/>
</dbReference>
<dbReference type="PATRIC" id="fig|29290.4.peg.4693"/>
<dbReference type="InterPro" id="IPR036097">
    <property type="entry name" value="HisK_dim/P_sf"/>
</dbReference>
<dbReference type="Gene3D" id="3.40.50.2300">
    <property type="match status" value="3"/>
</dbReference>
<dbReference type="InterPro" id="IPR036890">
    <property type="entry name" value="HATPase_C_sf"/>
</dbReference>
<protein>
    <recommendedName>
        <fullName evidence="15">Sensory/regulatory protein RpfC</fullName>
        <ecNumber evidence="3">2.7.13.3</ecNumber>
    </recommendedName>
</protein>
<evidence type="ECO:0000256" key="6">
    <source>
        <dbReference type="ARBA" id="ARBA00022679"/>
    </source>
</evidence>
<dbReference type="GO" id="GO:0005524">
    <property type="term" value="F:ATP binding"/>
    <property type="evidence" value="ECO:0007669"/>
    <property type="project" value="UniProtKB-KW"/>
</dbReference>
<dbReference type="SMART" id="SM00086">
    <property type="entry name" value="PAC"/>
    <property type="match status" value="2"/>
</dbReference>
<dbReference type="InterPro" id="IPR001789">
    <property type="entry name" value="Sig_transdc_resp-reg_receiver"/>
</dbReference>
<dbReference type="NCBIfam" id="TIGR00229">
    <property type="entry name" value="sensory_box"/>
    <property type="match status" value="2"/>
</dbReference>
<evidence type="ECO:0000256" key="15">
    <source>
        <dbReference type="ARBA" id="ARBA00068150"/>
    </source>
</evidence>
<dbReference type="Proteomes" id="UP000033423">
    <property type="component" value="Unassembled WGS sequence"/>
</dbReference>
<feature type="domain" description="Response regulatory" evidence="19">
    <location>
        <begin position="862"/>
        <end position="978"/>
    </location>
</feature>
<dbReference type="InterPro" id="IPR000700">
    <property type="entry name" value="PAS-assoc_C"/>
</dbReference>
<dbReference type="AlphaFoldDB" id="A0A0F3GQN9"/>
<dbReference type="SUPFAM" id="SSF52172">
    <property type="entry name" value="CheY-like"/>
    <property type="match status" value="3"/>
</dbReference>
<feature type="modified residue" description="4-aspartylphosphate" evidence="16">
    <location>
        <position position="763"/>
    </location>
</feature>
<dbReference type="Gene3D" id="3.30.565.10">
    <property type="entry name" value="Histidine kinase-like ATPase, C-terminal domain"/>
    <property type="match status" value="1"/>
</dbReference>
<keyword evidence="7" id="KW-0812">Transmembrane</keyword>
<evidence type="ECO:0000256" key="12">
    <source>
        <dbReference type="ARBA" id="ARBA00023012"/>
    </source>
</evidence>
<dbReference type="CDD" id="cd00130">
    <property type="entry name" value="PAS"/>
    <property type="match status" value="2"/>
</dbReference>
<evidence type="ECO:0000256" key="14">
    <source>
        <dbReference type="ARBA" id="ARBA00064003"/>
    </source>
</evidence>
<dbReference type="FunFam" id="3.30.565.10:FF:000010">
    <property type="entry name" value="Sensor histidine kinase RcsC"/>
    <property type="match status" value="1"/>
</dbReference>
<reference evidence="22 23" key="1">
    <citation type="submission" date="2015-02" db="EMBL/GenBank/DDBJ databases">
        <title>Single-cell genomics of uncultivated deep-branching MTB reveals a conserved set of magnetosome genes.</title>
        <authorList>
            <person name="Kolinko S."/>
            <person name="Richter M."/>
            <person name="Glockner F.O."/>
            <person name="Brachmann A."/>
            <person name="Schuler D."/>
        </authorList>
    </citation>
    <scope>NUCLEOTIDE SEQUENCE [LARGE SCALE GENOMIC DNA]</scope>
    <source>
        <strain evidence="22">TM-1</strain>
    </source>
</reference>
<dbReference type="PROSITE" id="PS50112">
    <property type="entry name" value="PAS"/>
    <property type="match status" value="2"/>
</dbReference>
<keyword evidence="9 22" id="KW-0418">Kinase</keyword>
<dbReference type="Pfam" id="PF13426">
    <property type="entry name" value="PAS_9"/>
    <property type="match status" value="2"/>
</dbReference>
<evidence type="ECO:0000313" key="23">
    <source>
        <dbReference type="Proteomes" id="UP000033423"/>
    </source>
</evidence>
<dbReference type="SMART" id="SM00091">
    <property type="entry name" value="PAS"/>
    <property type="match status" value="2"/>
</dbReference>
<dbReference type="PANTHER" id="PTHR45339">
    <property type="entry name" value="HYBRID SIGNAL TRANSDUCTION HISTIDINE KINASE J"/>
    <property type="match status" value="1"/>
</dbReference>
<dbReference type="Pfam" id="PF00072">
    <property type="entry name" value="Response_reg"/>
    <property type="match status" value="3"/>
</dbReference>
<comment type="catalytic activity">
    <reaction evidence="1">
        <text>ATP + protein L-histidine = ADP + protein N-phospho-L-histidine.</text>
        <dbReference type="EC" id="2.7.13.3"/>
    </reaction>
</comment>
<dbReference type="CDD" id="cd00082">
    <property type="entry name" value="HisKA"/>
    <property type="match status" value="1"/>
</dbReference>
<gene>
    <name evidence="22" type="ORF">MBAV_003530</name>
</gene>
<dbReference type="SUPFAM" id="SSF55785">
    <property type="entry name" value="PYP-like sensor domain (PAS domain)"/>
    <property type="match status" value="2"/>
</dbReference>
<evidence type="ECO:0000256" key="16">
    <source>
        <dbReference type="PROSITE-ProRule" id="PRU00169"/>
    </source>
</evidence>
<dbReference type="GO" id="GO:0000155">
    <property type="term" value="F:phosphorelay sensor kinase activity"/>
    <property type="evidence" value="ECO:0007669"/>
    <property type="project" value="InterPro"/>
</dbReference>
<feature type="modified residue" description="4-aspartylphosphate" evidence="16">
    <location>
        <position position="911"/>
    </location>
</feature>
<dbReference type="FunFam" id="1.10.287.130:FF:000002">
    <property type="entry name" value="Two-component osmosensing histidine kinase"/>
    <property type="match status" value="1"/>
</dbReference>
<feature type="domain" description="PAS" evidence="20">
    <location>
        <begin position="321"/>
        <end position="370"/>
    </location>
</feature>
<evidence type="ECO:0000256" key="11">
    <source>
        <dbReference type="ARBA" id="ARBA00022989"/>
    </source>
</evidence>
<feature type="domain" description="Histidine kinase" evidence="18">
    <location>
        <begin position="467"/>
        <end position="690"/>
    </location>
</feature>
<feature type="coiled-coil region" evidence="17">
    <location>
        <begin position="433"/>
        <end position="463"/>
    </location>
</feature>
<keyword evidence="10" id="KW-0067">ATP-binding</keyword>
<dbReference type="SMART" id="SM00448">
    <property type="entry name" value="REC"/>
    <property type="match status" value="3"/>
</dbReference>
<evidence type="ECO:0000256" key="1">
    <source>
        <dbReference type="ARBA" id="ARBA00000085"/>
    </source>
</evidence>
<evidence type="ECO:0000259" key="18">
    <source>
        <dbReference type="PROSITE" id="PS50109"/>
    </source>
</evidence>
<dbReference type="Pfam" id="PF00512">
    <property type="entry name" value="HisKA"/>
    <property type="match status" value="1"/>
</dbReference>
<dbReference type="InterPro" id="IPR005467">
    <property type="entry name" value="His_kinase_dom"/>
</dbReference>
<dbReference type="PROSITE" id="PS50113">
    <property type="entry name" value="PAC"/>
    <property type="match status" value="2"/>
</dbReference>
<dbReference type="CDD" id="cd16922">
    <property type="entry name" value="HATPase_EvgS-ArcB-TorS-like"/>
    <property type="match status" value="1"/>
</dbReference>
<feature type="domain" description="PAC" evidence="21">
    <location>
        <begin position="395"/>
        <end position="449"/>
    </location>
</feature>
<dbReference type="InterPro" id="IPR035965">
    <property type="entry name" value="PAS-like_dom_sf"/>
</dbReference>
<dbReference type="PRINTS" id="PR00344">
    <property type="entry name" value="BCTRLSENSOR"/>
</dbReference>
<dbReference type="EMBL" id="LACI01001545">
    <property type="protein sequence ID" value="KJU84274.1"/>
    <property type="molecule type" value="Genomic_DNA"/>
</dbReference>